<organism evidence="1 2">
    <name type="scientific">Colletotrichum higginsianum (strain IMI 349063)</name>
    <name type="common">Crucifer anthracnose fungus</name>
    <dbReference type="NCBI Taxonomy" id="759273"/>
    <lineage>
        <taxon>Eukaryota</taxon>
        <taxon>Fungi</taxon>
        <taxon>Dikarya</taxon>
        <taxon>Ascomycota</taxon>
        <taxon>Pezizomycotina</taxon>
        <taxon>Sordariomycetes</taxon>
        <taxon>Hypocreomycetidae</taxon>
        <taxon>Glomerellales</taxon>
        <taxon>Glomerellaceae</taxon>
        <taxon>Colletotrichum</taxon>
        <taxon>Colletotrichum destructivum species complex</taxon>
    </lineage>
</organism>
<proteinExistence type="predicted"/>
<protein>
    <submittedName>
        <fullName evidence="1">Uncharacterized protein</fullName>
    </submittedName>
</protein>
<dbReference type="VEuPathDB" id="FungiDB:CH63R_02984"/>
<gene>
    <name evidence="1" type="ORF">CH063_14723</name>
</gene>
<accession>H1VZU5</accession>
<dbReference type="STRING" id="759273.H1VZU5"/>
<sequence length="57" mass="6175">MAGANADSNALLAFFTQMDDQGGVIVRDIPKLDLDLYIQNYEGMCSSPFSPSQPSFS</sequence>
<dbReference type="Proteomes" id="UP000007174">
    <property type="component" value="Unassembled WGS sequence"/>
</dbReference>
<evidence type="ECO:0000313" key="2">
    <source>
        <dbReference type="Proteomes" id="UP000007174"/>
    </source>
</evidence>
<reference evidence="2" key="1">
    <citation type="journal article" date="2012" name="Nat. Genet.">
        <title>Lifestyle transitions in plant pathogenic Colletotrichum fungi deciphered by genome and transcriptome analyses.</title>
        <authorList>
            <person name="O'Connell R.J."/>
            <person name="Thon M.R."/>
            <person name="Hacquard S."/>
            <person name="Amyotte S.G."/>
            <person name="Kleemann J."/>
            <person name="Torres M.F."/>
            <person name="Damm U."/>
            <person name="Buiate E.A."/>
            <person name="Epstein L."/>
            <person name="Alkan N."/>
            <person name="Altmueller J."/>
            <person name="Alvarado-Balderrama L."/>
            <person name="Bauser C.A."/>
            <person name="Becker C."/>
            <person name="Birren B.W."/>
            <person name="Chen Z."/>
            <person name="Choi J."/>
            <person name="Crouch J.A."/>
            <person name="Duvick J.P."/>
            <person name="Farman M.A."/>
            <person name="Gan P."/>
            <person name="Heiman D."/>
            <person name="Henrissat B."/>
            <person name="Howard R.J."/>
            <person name="Kabbage M."/>
            <person name="Koch C."/>
            <person name="Kracher B."/>
            <person name="Kubo Y."/>
            <person name="Law A.D."/>
            <person name="Lebrun M.-H."/>
            <person name="Lee Y.-H."/>
            <person name="Miyara I."/>
            <person name="Moore N."/>
            <person name="Neumann U."/>
            <person name="Nordstroem K."/>
            <person name="Panaccione D.G."/>
            <person name="Panstruga R."/>
            <person name="Place M."/>
            <person name="Proctor R.H."/>
            <person name="Prusky D."/>
            <person name="Rech G."/>
            <person name="Reinhardt R."/>
            <person name="Rollins J.A."/>
            <person name="Rounsley S."/>
            <person name="Schardl C.L."/>
            <person name="Schwartz D.C."/>
            <person name="Shenoy N."/>
            <person name="Shirasu K."/>
            <person name="Sikhakolli U.R."/>
            <person name="Stueber K."/>
            <person name="Sukno S.A."/>
            <person name="Sweigard J.A."/>
            <person name="Takano Y."/>
            <person name="Takahara H."/>
            <person name="Trail F."/>
            <person name="van der Does H.C."/>
            <person name="Voll L.M."/>
            <person name="Will I."/>
            <person name="Young S."/>
            <person name="Zeng Q."/>
            <person name="Zhang J."/>
            <person name="Zhou S."/>
            <person name="Dickman M.B."/>
            <person name="Schulze-Lefert P."/>
            <person name="Ver Loren van Themaat E."/>
            <person name="Ma L.-J."/>
            <person name="Vaillancourt L.J."/>
        </authorList>
    </citation>
    <scope>NUCLEOTIDE SEQUENCE [LARGE SCALE GENOMIC DNA]</scope>
    <source>
        <strain evidence="2">IMI 349063</strain>
    </source>
</reference>
<name>H1VZU5_COLHI</name>
<dbReference type="EMBL" id="CACQ02008030">
    <property type="protein sequence ID" value="CCF45757.1"/>
    <property type="molecule type" value="Genomic_DNA"/>
</dbReference>
<dbReference type="HOGENOM" id="CLU_2996423_0_0_1"/>
<evidence type="ECO:0000313" key="1">
    <source>
        <dbReference type="EMBL" id="CCF45757.1"/>
    </source>
</evidence>
<dbReference type="AlphaFoldDB" id="H1VZU5"/>